<dbReference type="PANTHER" id="PTHR26374">
    <property type="entry name" value="ZINC FINGER PROTEIN ZAT5"/>
    <property type="match status" value="1"/>
</dbReference>
<keyword evidence="5" id="KW-0862">Zinc</keyword>
<protein>
    <recommendedName>
        <fullName evidence="11">C2H2-type domain-containing protein</fullName>
    </recommendedName>
</protein>
<dbReference type="PROSITE" id="PS00028">
    <property type="entry name" value="ZINC_FINGER_C2H2_1"/>
    <property type="match status" value="2"/>
</dbReference>
<comment type="caution">
    <text evidence="12">The sequence shown here is derived from an EMBL/GenBank/DDBJ whole genome shotgun (WGS) entry which is preliminary data.</text>
</comment>
<evidence type="ECO:0000313" key="12">
    <source>
        <dbReference type="EMBL" id="EPS68966.1"/>
    </source>
</evidence>
<evidence type="ECO:0000259" key="11">
    <source>
        <dbReference type="PROSITE" id="PS50157"/>
    </source>
</evidence>
<dbReference type="InterPro" id="IPR013087">
    <property type="entry name" value="Znf_C2H2_type"/>
</dbReference>
<dbReference type="AlphaFoldDB" id="S8CVJ3"/>
<evidence type="ECO:0000256" key="6">
    <source>
        <dbReference type="ARBA" id="ARBA00023015"/>
    </source>
</evidence>
<dbReference type="GO" id="GO:0008270">
    <property type="term" value="F:zinc ion binding"/>
    <property type="evidence" value="ECO:0007669"/>
    <property type="project" value="UniProtKB-KW"/>
</dbReference>
<evidence type="ECO:0000256" key="7">
    <source>
        <dbReference type="ARBA" id="ARBA00023163"/>
    </source>
</evidence>
<dbReference type="Pfam" id="PF13912">
    <property type="entry name" value="zf-C2H2_6"/>
    <property type="match status" value="2"/>
</dbReference>
<evidence type="ECO:0000256" key="9">
    <source>
        <dbReference type="PROSITE-ProRule" id="PRU00042"/>
    </source>
</evidence>
<feature type="domain" description="C2H2-type" evidence="11">
    <location>
        <begin position="62"/>
        <end position="89"/>
    </location>
</feature>
<feature type="domain" description="C2H2-type" evidence="11">
    <location>
        <begin position="125"/>
        <end position="152"/>
    </location>
</feature>
<name>S8CVJ3_9LAMI</name>
<gene>
    <name evidence="12" type="ORF">M569_05802</name>
</gene>
<proteinExistence type="predicted"/>
<dbReference type="InterPro" id="IPR036236">
    <property type="entry name" value="Znf_C2H2_sf"/>
</dbReference>
<keyword evidence="6" id="KW-0805">Transcription regulation</keyword>
<dbReference type="PANTHER" id="PTHR26374:SF456">
    <property type="entry name" value="ZINC FINGER PROTEIN ZAT5-LIKE"/>
    <property type="match status" value="1"/>
</dbReference>
<dbReference type="SUPFAM" id="SSF57667">
    <property type="entry name" value="beta-beta-alpha zinc fingers"/>
    <property type="match status" value="1"/>
</dbReference>
<dbReference type="OrthoDB" id="6077919at2759"/>
<evidence type="ECO:0000313" key="13">
    <source>
        <dbReference type="Proteomes" id="UP000015453"/>
    </source>
</evidence>
<dbReference type="Gene3D" id="3.30.160.60">
    <property type="entry name" value="Classic Zinc Finger"/>
    <property type="match status" value="1"/>
</dbReference>
<feature type="region of interest" description="Disordered" evidence="10">
    <location>
        <begin position="138"/>
        <end position="160"/>
    </location>
</feature>
<dbReference type="GO" id="GO:0005634">
    <property type="term" value="C:nucleus"/>
    <property type="evidence" value="ECO:0007669"/>
    <property type="project" value="UniProtKB-SubCell"/>
</dbReference>
<sequence length="160" mass="16721">MIAGKRPSPASSSTGEASEISSASDAVFHFDRDAEEEEEDMANCLILLAEGHRRNSNQSEIFACKTCSKSFPSFQALGGHRASHKKPAKAAQRVDSPPADESPISSSAQISGGLTSDSQNRARVHVCSICGAGFGSGQALGGHMRRHRPATAAANGGQNR</sequence>
<evidence type="ECO:0000256" key="10">
    <source>
        <dbReference type="SAM" id="MobiDB-lite"/>
    </source>
</evidence>
<organism evidence="12 13">
    <name type="scientific">Genlisea aurea</name>
    <dbReference type="NCBI Taxonomy" id="192259"/>
    <lineage>
        <taxon>Eukaryota</taxon>
        <taxon>Viridiplantae</taxon>
        <taxon>Streptophyta</taxon>
        <taxon>Embryophyta</taxon>
        <taxon>Tracheophyta</taxon>
        <taxon>Spermatophyta</taxon>
        <taxon>Magnoliopsida</taxon>
        <taxon>eudicotyledons</taxon>
        <taxon>Gunneridae</taxon>
        <taxon>Pentapetalae</taxon>
        <taxon>asterids</taxon>
        <taxon>lamiids</taxon>
        <taxon>Lamiales</taxon>
        <taxon>Lentibulariaceae</taxon>
        <taxon>Genlisea</taxon>
    </lineage>
</organism>
<feature type="compositionally biased region" description="Polar residues" evidence="10">
    <location>
        <begin position="103"/>
        <end position="117"/>
    </location>
</feature>
<keyword evidence="4 9" id="KW-0863">Zinc-finger</keyword>
<evidence type="ECO:0000256" key="3">
    <source>
        <dbReference type="ARBA" id="ARBA00022737"/>
    </source>
</evidence>
<feature type="non-terminal residue" evidence="12">
    <location>
        <position position="160"/>
    </location>
</feature>
<reference evidence="12 13" key="1">
    <citation type="journal article" date="2013" name="BMC Genomics">
        <title>The miniature genome of a carnivorous plant Genlisea aurea contains a low number of genes and short non-coding sequences.</title>
        <authorList>
            <person name="Leushkin E.V."/>
            <person name="Sutormin R.A."/>
            <person name="Nabieva E.R."/>
            <person name="Penin A.A."/>
            <person name="Kondrashov A.S."/>
            <person name="Logacheva M.D."/>
        </authorList>
    </citation>
    <scope>NUCLEOTIDE SEQUENCE [LARGE SCALE GENOMIC DNA]</scope>
</reference>
<keyword evidence="2" id="KW-0479">Metal-binding</keyword>
<keyword evidence="8" id="KW-0539">Nucleus</keyword>
<keyword evidence="7" id="KW-0804">Transcription</keyword>
<evidence type="ECO:0000256" key="5">
    <source>
        <dbReference type="ARBA" id="ARBA00022833"/>
    </source>
</evidence>
<feature type="region of interest" description="Disordered" evidence="10">
    <location>
        <begin position="75"/>
        <end position="117"/>
    </location>
</feature>
<dbReference type="Proteomes" id="UP000015453">
    <property type="component" value="Unassembled WGS sequence"/>
</dbReference>
<keyword evidence="3" id="KW-0677">Repeat</keyword>
<evidence type="ECO:0000256" key="1">
    <source>
        <dbReference type="ARBA" id="ARBA00004123"/>
    </source>
</evidence>
<dbReference type="EMBL" id="AUSU01002345">
    <property type="protein sequence ID" value="EPS68966.1"/>
    <property type="molecule type" value="Genomic_DNA"/>
</dbReference>
<evidence type="ECO:0000256" key="8">
    <source>
        <dbReference type="ARBA" id="ARBA00023242"/>
    </source>
</evidence>
<accession>S8CVJ3</accession>
<dbReference type="PROSITE" id="PS50157">
    <property type="entry name" value="ZINC_FINGER_C2H2_2"/>
    <property type="match status" value="2"/>
</dbReference>
<evidence type="ECO:0000256" key="2">
    <source>
        <dbReference type="ARBA" id="ARBA00022723"/>
    </source>
</evidence>
<evidence type="ECO:0000256" key="4">
    <source>
        <dbReference type="ARBA" id="ARBA00022771"/>
    </source>
</evidence>
<comment type="subcellular location">
    <subcellularLocation>
        <location evidence="1">Nucleus</location>
    </subcellularLocation>
</comment>
<feature type="compositionally biased region" description="Low complexity" evidence="10">
    <location>
        <begin position="10"/>
        <end position="24"/>
    </location>
</feature>
<feature type="region of interest" description="Disordered" evidence="10">
    <location>
        <begin position="1"/>
        <end position="34"/>
    </location>
</feature>
<dbReference type="SMART" id="SM00355">
    <property type="entry name" value="ZnF_C2H2"/>
    <property type="match status" value="2"/>
</dbReference>
<keyword evidence="13" id="KW-1185">Reference proteome</keyword>